<dbReference type="SUPFAM" id="SSF46785">
    <property type="entry name" value="Winged helix' DNA-binding domain"/>
    <property type="match status" value="1"/>
</dbReference>
<dbReference type="Gene3D" id="1.10.10.10">
    <property type="entry name" value="Winged helix-like DNA-binding domain superfamily/Winged helix DNA-binding domain"/>
    <property type="match status" value="1"/>
</dbReference>
<dbReference type="InterPro" id="IPR045981">
    <property type="entry name" value="DUF5937"/>
</dbReference>
<dbReference type="InterPro" id="IPR051011">
    <property type="entry name" value="Metal_resp_trans_reg"/>
</dbReference>
<dbReference type="RefSeq" id="WP_094864408.1">
    <property type="nucleotide sequence ID" value="NZ_NKYE01000013.1"/>
</dbReference>
<dbReference type="Proteomes" id="UP000242444">
    <property type="component" value="Unassembled WGS sequence"/>
</dbReference>
<dbReference type="InParanoid" id="A0A263CZ58"/>
<dbReference type="PANTHER" id="PTHR43132">
    <property type="entry name" value="ARSENICAL RESISTANCE OPERON REPRESSOR ARSR-RELATED"/>
    <property type="match status" value="1"/>
</dbReference>
<evidence type="ECO:0000313" key="3">
    <source>
        <dbReference type="Proteomes" id="UP000242444"/>
    </source>
</evidence>
<dbReference type="PANTHER" id="PTHR43132:SF8">
    <property type="entry name" value="HTH-TYPE TRANSCRIPTIONAL REGULATOR KMTR"/>
    <property type="match status" value="1"/>
</dbReference>
<organism evidence="2 3">
    <name type="scientific">Amycolatopsis antarctica</name>
    <dbReference type="NCBI Taxonomy" id="1854586"/>
    <lineage>
        <taxon>Bacteria</taxon>
        <taxon>Bacillati</taxon>
        <taxon>Actinomycetota</taxon>
        <taxon>Actinomycetes</taxon>
        <taxon>Pseudonocardiales</taxon>
        <taxon>Pseudonocardiaceae</taxon>
        <taxon>Amycolatopsis</taxon>
    </lineage>
</organism>
<dbReference type="InterPro" id="IPR011991">
    <property type="entry name" value="ArsR-like_HTH"/>
</dbReference>
<gene>
    <name evidence="2" type="ORF">CFN78_20150</name>
</gene>
<reference evidence="2 3" key="1">
    <citation type="submission" date="2017-07" db="EMBL/GenBank/DDBJ databases">
        <title>Amycolatopsis antarcticus sp. nov., isolated from the surface of an Antarcticus brown macroalga.</title>
        <authorList>
            <person name="Wang J."/>
            <person name="Leiva S."/>
            <person name="Huang J."/>
            <person name="Huang Y."/>
        </authorList>
    </citation>
    <scope>NUCLEOTIDE SEQUENCE [LARGE SCALE GENOMIC DNA]</scope>
    <source>
        <strain evidence="2 3">AU-G6</strain>
    </source>
</reference>
<proteinExistence type="predicted"/>
<dbReference type="OrthoDB" id="3460651at2"/>
<dbReference type="EMBL" id="NKYE01000013">
    <property type="protein sequence ID" value="OZM71460.1"/>
    <property type="molecule type" value="Genomic_DNA"/>
</dbReference>
<dbReference type="InterPro" id="IPR036390">
    <property type="entry name" value="WH_DNA-bd_sf"/>
</dbReference>
<keyword evidence="3" id="KW-1185">Reference proteome</keyword>
<comment type="caution">
    <text evidence="2">The sequence shown here is derived from an EMBL/GenBank/DDBJ whole genome shotgun (WGS) entry which is preliminary data.</text>
</comment>
<dbReference type="Pfam" id="PF19361">
    <property type="entry name" value="DUF5937"/>
    <property type="match status" value="1"/>
</dbReference>
<dbReference type="CDD" id="cd00090">
    <property type="entry name" value="HTH_ARSR"/>
    <property type="match status" value="1"/>
</dbReference>
<dbReference type="AlphaFoldDB" id="A0A263CZ58"/>
<feature type="domain" description="DUF5937" evidence="1">
    <location>
        <begin position="113"/>
        <end position="227"/>
    </location>
</feature>
<dbReference type="InterPro" id="IPR036388">
    <property type="entry name" value="WH-like_DNA-bd_sf"/>
</dbReference>
<sequence>MIELVLDGTSARRVRFGISPLEEALGAIQVLLGLRGHPAHEPWLRDTAAAAARLPVGELRTVLGARYYITDFLSPPPHGPRTTAGAQLAAVRRTPAAQVEAELAMVDADLSALPEDPVAARDLLADQLELVWTRLVAPHWPRLRSIVAADIEYRSHRLADEGVAGVLNDLHESVRLRGDVLTVRARSRSRVRLDRRGLLLLPCVFAWPRVGVMLVPPWQPTVLYPARGVGRLREPPAVASRELAGVLGRTKAALLTALDEPMSTSALAVRLGLAASTVSEHLGALRAGGLLDTARHGHAVLYRRTELGDALLDS</sequence>
<name>A0A263CZ58_9PSEU</name>
<accession>A0A263CZ58</accession>
<protein>
    <submittedName>
        <fullName evidence="2">Transcriptional regulator</fullName>
    </submittedName>
</protein>
<dbReference type="Pfam" id="PF12840">
    <property type="entry name" value="HTH_20"/>
    <property type="match status" value="1"/>
</dbReference>
<evidence type="ECO:0000259" key="1">
    <source>
        <dbReference type="Pfam" id="PF19361"/>
    </source>
</evidence>
<evidence type="ECO:0000313" key="2">
    <source>
        <dbReference type="EMBL" id="OZM71460.1"/>
    </source>
</evidence>